<reference evidence="1 2" key="1">
    <citation type="submission" date="2020-07" db="EMBL/GenBank/DDBJ databases">
        <title>Mycobacterium kansasii (former subtype) with zoonotic potential isolated from diseased indoor pet cat, Japan.</title>
        <authorList>
            <person name="Fukano H."/>
            <person name="Terazono T."/>
            <person name="Hoshino Y."/>
        </authorList>
    </citation>
    <scope>NUCLEOTIDE SEQUENCE [LARGE SCALE GENOMIC DNA]</scope>
    <source>
        <strain evidence="1 2">Kuro-I</strain>
    </source>
</reference>
<accession>A0A7G1ID56</accession>
<sequence>MIHRVRDTITLLTFNLALVSNRGETLLATPIPIQQILSSSTLIDSQLRSPVVQIAGLVALDRADRTP</sequence>
<keyword evidence="2" id="KW-1185">Reference proteome</keyword>
<dbReference type="AlphaFoldDB" id="A0A7G1ID56"/>
<proteinExistence type="predicted"/>
<gene>
    <name evidence="1" type="ORF">NIIDMKKI_30280</name>
</gene>
<dbReference type="Proteomes" id="UP000516380">
    <property type="component" value="Chromosome"/>
</dbReference>
<organism evidence="1 2">
    <name type="scientific">Mycobacterium kansasii</name>
    <dbReference type="NCBI Taxonomy" id="1768"/>
    <lineage>
        <taxon>Bacteria</taxon>
        <taxon>Bacillati</taxon>
        <taxon>Actinomycetota</taxon>
        <taxon>Actinomycetes</taxon>
        <taxon>Mycobacteriales</taxon>
        <taxon>Mycobacteriaceae</taxon>
        <taxon>Mycobacterium</taxon>
    </lineage>
</organism>
<evidence type="ECO:0000313" key="2">
    <source>
        <dbReference type="Proteomes" id="UP000516380"/>
    </source>
</evidence>
<name>A0A7G1ID56_MYCKA</name>
<evidence type="ECO:0000313" key="1">
    <source>
        <dbReference type="EMBL" id="BCI87822.1"/>
    </source>
</evidence>
<dbReference type="EMBL" id="AP023343">
    <property type="protein sequence ID" value="BCI87822.1"/>
    <property type="molecule type" value="Genomic_DNA"/>
</dbReference>
<protein>
    <submittedName>
        <fullName evidence="1">Uncharacterized protein</fullName>
    </submittedName>
</protein>